<feature type="transmembrane region" description="Helical" evidence="1">
    <location>
        <begin position="63"/>
        <end position="87"/>
    </location>
</feature>
<evidence type="ECO:0000256" key="1">
    <source>
        <dbReference type="SAM" id="Phobius"/>
    </source>
</evidence>
<evidence type="ECO:0000313" key="2">
    <source>
        <dbReference type="EMBL" id="MBZ6066985.1"/>
    </source>
</evidence>
<protein>
    <submittedName>
        <fullName evidence="2">Uncharacterized protein</fullName>
    </submittedName>
</protein>
<dbReference type="EMBL" id="JAIRBT010000015">
    <property type="protein sequence ID" value="MBZ6066985.1"/>
    <property type="molecule type" value="Genomic_DNA"/>
</dbReference>
<accession>A0ABS7VC76</accession>
<keyword evidence="1" id="KW-0472">Membrane</keyword>
<comment type="caution">
    <text evidence="2">The sequence shown here is derived from an EMBL/GenBank/DDBJ whole genome shotgun (WGS) entry which is preliminary data.</text>
</comment>
<reference evidence="2 3" key="1">
    <citation type="submission" date="2021-09" db="EMBL/GenBank/DDBJ databases">
        <title>Aeromonas schubertii isolated from Asian sea bass.</title>
        <authorList>
            <person name="Pinpimai K."/>
        </authorList>
    </citation>
    <scope>NUCLEOTIDE SEQUENCE [LARGE SCALE GENOMIC DNA]</scope>
    <source>
        <strain evidence="2 3">CHULA2021a</strain>
    </source>
</reference>
<keyword evidence="3" id="KW-1185">Reference proteome</keyword>
<proteinExistence type="predicted"/>
<gene>
    <name evidence="2" type="ORF">LA374_12335</name>
</gene>
<dbReference type="RefSeq" id="WP_224162977.1">
    <property type="nucleotide sequence ID" value="NZ_JAIRBT010000015.1"/>
</dbReference>
<keyword evidence="1" id="KW-0812">Transmembrane</keyword>
<organism evidence="2 3">
    <name type="scientific">Aeromonas schubertii</name>
    <dbReference type="NCBI Taxonomy" id="652"/>
    <lineage>
        <taxon>Bacteria</taxon>
        <taxon>Pseudomonadati</taxon>
        <taxon>Pseudomonadota</taxon>
        <taxon>Gammaproteobacteria</taxon>
        <taxon>Aeromonadales</taxon>
        <taxon>Aeromonadaceae</taxon>
        <taxon>Aeromonas</taxon>
    </lineage>
</organism>
<keyword evidence="1" id="KW-1133">Transmembrane helix</keyword>
<feature type="transmembrane region" description="Helical" evidence="1">
    <location>
        <begin position="20"/>
        <end position="43"/>
    </location>
</feature>
<name>A0ABS7VC76_9GAMM</name>
<evidence type="ECO:0000313" key="3">
    <source>
        <dbReference type="Proteomes" id="UP000774958"/>
    </source>
</evidence>
<dbReference type="Proteomes" id="UP000774958">
    <property type="component" value="Unassembled WGS sequence"/>
</dbReference>
<sequence length="245" mass="28200">MNRFISLAIKILETLRPKFYNRLTWVVVIAGLSLMTTPIWTLLLSKFLEKNFEFSITGESDLAWGFSLCVSGLLYHLAITGMHEFLLAQNTKEKNQKIQKHDSELFMTLADSLPEEYLDRLIGYIETEDAIRWDEHRKIESFISLANEAGNSFITPELKASTEKLTSALSEFIRFISRNFDEYPYGQGVTNFKMCLAPHLNCDRAGSWEDGPKYDALVNEMMSFTQGISTSYKEWRTTVKDALYI</sequence>